<dbReference type="EMBL" id="CP079194">
    <property type="protein sequence ID" value="QXT38408.1"/>
    <property type="molecule type" value="Genomic_DNA"/>
</dbReference>
<evidence type="ECO:0000313" key="2">
    <source>
        <dbReference type="Proteomes" id="UP000825009"/>
    </source>
</evidence>
<dbReference type="KEGG" id="gce:KYE46_10655"/>
<name>A0A8F6Y9B9_9RHOB</name>
<proteinExistence type="predicted"/>
<dbReference type="AlphaFoldDB" id="A0A8F6Y9B9"/>
<gene>
    <name evidence="1" type="ORF">KYE46_10655</name>
</gene>
<accession>A0A8F6Y9B9</accession>
<dbReference type="GO" id="GO:0016740">
    <property type="term" value="F:transferase activity"/>
    <property type="evidence" value="ECO:0007669"/>
    <property type="project" value="UniProtKB-KW"/>
</dbReference>
<reference evidence="1 2" key="1">
    <citation type="submission" date="2021-07" db="EMBL/GenBank/DDBJ databases">
        <title>A novel Jannaschia species isolated from marine dinoflagellate Ceratoperidinium margalefii.</title>
        <authorList>
            <person name="Jiang Y."/>
            <person name="Li Z."/>
        </authorList>
    </citation>
    <scope>NUCLEOTIDE SEQUENCE [LARGE SCALE GENOMIC DNA]</scope>
    <source>
        <strain evidence="1 2">J12C1-MA-4</strain>
    </source>
</reference>
<evidence type="ECO:0000313" key="1">
    <source>
        <dbReference type="EMBL" id="QXT38408.1"/>
    </source>
</evidence>
<organism evidence="1 2">
    <name type="scientific">Gymnodinialimonas ceratoperidinii</name>
    <dbReference type="NCBI Taxonomy" id="2856823"/>
    <lineage>
        <taxon>Bacteria</taxon>
        <taxon>Pseudomonadati</taxon>
        <taxon>Pseudomonadota</taxon>
        <taxon>Alphaproteobacteria</taxon>
        <taxon>Rhodobacterales</taxon>
        <taxon>Paracoccaceae</taxon>
        <taxon>Gymnodinialimonas</taxon>
    </lineage>
</organism>
<keyword evidence="1" id="KW-0808">Transferase</keyword>
<keyword evidence="2" id="KW-1185">Reference proteome</keyword>
<sequence length="263" mass="29243">MSDPIRLYYWPAPNFGDALSQLIVAHVSGREVVNARPKQAELFALGSLMHVISRHWTDHARGEGPLLWGTGLLNPFYRKDFLENVRVRLLRGPISAAFLRLKMTEFGDPGLLADEALGPVEERHDRVAVVPHHSQMEDPRFVDMVEADPALHLVDVRLDPATVCHQIASSAHVFSASLHGLIVADAYGVANTWMDPDTQGRLKYHDYAASIGRDMIAPVEIDDVPKAARAAKDRPFPYAEGIARCRESLHRHFPAELRAGTNP</sequence>
<protein>
    <submittedName>
        <fullName evidence="1">Polysaccharide pyruvyl transferase family protein</fullName>
    </submittedName>
</protein>
<dbReference type="RefSeq" id="WP_219000604.1">
    <property type="nucleotide sequence ID" value="NZ_CP079194.1"/>
</dbReference>
<dbReference type="Proteomes" id="UP000825009">
    <property type="component" value="Chromosome"/>
</dbReference>